<feature type="binding site" evidence="17">
    <location>
        <begin position="534"/>
        <end position="541"/>
    </location>
    <ligand>
        <name>substrate</name>
    </ligand>
</feature>
<keyword evidence="9 15" id="KW-0862">Zinc</keyword>
<keyword evidence="10 15" id="KW-0067">ATP-binding</keyword>
<feature type="domain" description="Aminoacyl-tRNA synthetase class Ia" evidence="19">
    <location>
        <begin position="17"/>
        <end position="493"/>
    </location>
</feature>
<comment type="domain">
    <text evidence="15">IleRS has two distinct active sites: one for aminoacylation and one for editing. The misactivated valine is translocated from the active site to the editing site, which sterically excludes the correctly activated isoleucine. The single editing site contains two valyl binding pockets, one specific for each substrate (Val-AMP or Val-tRNA(Ile)).</text>
</comment>
<dbReference type="PRINTS" id="PR00984">
    <property type="entry name" value="TRNASYNTHILE"/>
</dbReference>
<organism evidence="21 22">
    <name type="scientific">Candidatus Harrisonbacteria bacterium RIFCSPHIGHO2_02_FULL_42_16</name>
    <dbReference type="NCBI Taxonomy" id="1798404"/>
    <lineage>
        <taxon>Bacteria</taxon>
        <taxon>Candidatus Harrisoniibacteriota</taxon>
    </lineage>
</organism>
<dbReference type="Pfam" id="PF08264">
    <property type="entry name" value="Anticodon_1"/>
    <property type="match status" value="1"/>
</dbReference>
<feature type="binding site" evidence="17">
    <location>
        <position position="593"/>
    </location>
    <ligand>
        <name>substrate</name>
    </ligand>
</feature>
<dbReference type="Proteomes" id="UP000177960">
    <property type="component" value="Unassembled WGS sequence"/>
</dbReference>
<feature type="domain" description="Aminoacyl-tRNA synthetase class Ia" evidence="19">
    <location>
        <begin position="731"/>
        <end position="862"/>
    </location>
</feature>
<evidence type="ECO:0000256" key="11">
    <source>
        <dbReference type="ARBA" id="ARBA00022917"/>
    </source>
</evidence>
<dbReference type="GO" id="GO:0002161">
    <property type="term" value="F:aminoacyl-tRNA deacylase activity"/>
    <property type="evidence" value="ECO:0007669"/>
    <property type="project" value="InterPro"/>
</dbReference>
<evidence type="ECO:0000256" key="17">
    <source>
        <dbReference type="PIRSR" id="PIRSR613078-2"/>
    </source>
</evidence>
<accession>A0A1G1ZJP9</accession>
<evidence type="ECO:0000313" key="21">
    <source>
        <dbReference type="EMBL" id="OGY64130.1"/>
    </source>
</evidence>
<dbReference type="CDD" id="cd07067">
    <property type="entry name" value="HP_PGM_like"/>
    <property type="match status" value="1"/>
</dbReference>
<dbReference type="AlphaFoldDB" id="A0A1G1ZJP9"/>
<evidence type="ECO:0000259" key="19">
    <source>
        <dbReference type="Pfam" id="PF00133"/>
    </source>
</evidence>
<feature type="short sequence motif" description="'KMSKS' region" evidence="15">
    <location>
        <begin position="833"/>
        <end position="837"/>
    </location>
</feature>
<dbReference type="InterPro" id="IPR001412">
    <property type="entry name" value="aa-tRNA-synth_I_CS"/>
</dbReference>
<keyword evidence="6 15" id="KW-0436">Ligase</keyword>
<evidence type="ECO:0000259" key="20">
    <source>
        <dbReference type="Pfam" id="PF08264"/>
    </source>
</evidence>
<dbReference type="InterPro" id="IPR023586">
    <property type="entry name" value="Ile-tRNA-ligase_type2"/>
</dbReference>
<dbReference type="PANTHER" id="PTHR42780:SF1">
    <property type="entry name" value="ISOLEUCINE--TRNA LIGASE, CYTOPLASMIC"/>
    <property type="match status" value="1"/>
</dbReference>
<dbReference type="SUPFAM" id="SSF53254">
    <property type="entry name" value="Phosphoglycerate mutase-like"/>
    <property type="match status" value="1"/>
</dbReference>
<dbReference type="PROSITE" id="PS00178">
    <property type="entry name" value="AA_TRNA_LIGASE_I"/>
    <property type="match status" value="1"/>
</dbReference>
<comment type="similarity">
    <text evidence="3 15">Belongs to the class-I aminoacyl-tRNA synthetase family. IleS type 2 subfamily.</text>
</comment>
<dbReference type="Pfam" id="PF00133">
    <property type="entry name" value="tRNA-synt_1"/>
    <property type="match status" value="2"/>
</dbReference>
<evidence type="ECO:0000256" key="5">
    <source>
        <dbReference type="ARBA" id="ARBA00022490"/>
    </source>
</evidence>
<dbReference type="Gene3D" id="3.90.740.10">
    <property type="entry name" value="Valyl/Leucyl/Isoleucyl-tRNA synthetase, editing domain"/>
    <property type="match status" value="1"/>
</dbReference>
<comment type="catalytic activity">
    <reaction evidence="14 15">
        <text>tRNA(Ile) + L-isoleucine + ATP = L-isoleucyl-tRNA(Ile) + AMP + diphosphate</text>
        <dbReference type="Rhea" id="RHEA:11060"/>
        <dbReference type="Rhea" id="RHEA-COMP:9666"/>
        <dbReference type="Rhea" id="RHEA-COMP:9695"/>
        <dbReference type="ChEBI" id="CHEBI:30616"/>
        <dbReference type="ChEBI" id="CHEBI:33019"/>
        <dbReference type="ChEBI" id="CHEBI:58045"/>
        <dbReference type="ChEBI" id="CHEBI:78442"/>
        <dbReference type="ChEBI" id="CHEBI:78528"/>
        <dbReference type="ChEBI" id="CHEBI:456215"/>
        <dbReference type="EC" id="6.1.1.5"/>
    </reaction>
</comment>
<evidence type="ECO:0000256" key="2">
    <source>
        <dbReference type="ARBA" id="ARBA00004496"/>
    </source>
</evidence>
<dbReference type="FunFam" id="3.40.50.620:FF:000063">
    <property type="entry name" value="Isoleucine--tRNA ligase"/>
    <property type="match status" value="1"/>
</dbReference>
<evidence type="ECO:0000256" key="4">
    <source>
        <dbReference type="ARBA" id="ARBA00011245"/>
    </source>
</evidence>
<dbReference type="SMART" id="SM00855">
    <property type="entry name" value="PGAM"/>
    <property type="match status" value="1"/>
</dbReference>
<comment type="subunit">
    <text evidence="4 15">Monomer.</text>
</comment>
<proteinExistence type="inferred from homology"/>
<dbReference type="InterPro" id="IPR002300">
    <property type="entry name" value="aa-tRNA-synth_Ia"/>
</dbReference>
<comment type="function">
    <text evidence="13 15">Catalyzes the attachment of isoleucine to tRNA(Ile). As IleRS can inadvertently accommodate and process structurally similar amino acids such as valine, to avoid such errors it has two additional distinct tRNA(Ile)-dependent editing activities. One activity is designated as 'pretransfer' editing and involves the hydrolysis of activated Val-AMP. The other activity is designated 'posttransfer' editing and involves deacylation of mischarged Val-tRNA(Ile).</text>
</comment>
<dbReference type="InterPro" id="IPR002301">
    <property type="entry name" value="Ile-tRNA-ligase"/>
</dbReference>
<keyword evidence="7 15" id="KW-0479">Metal-binding</keyword>
<comment type="caution">
    <text evidence="21">The sequence shown here is derived from an EMBL/GenBank/DDBJ whole genome shotgun (WGS) entry which is preliminary data.</text>
</comment>
<keyword evidence="11 15" id="KW-0648">Protein biosynthesis</keyword>
<dbReference type="EC" id="6.1.1.5" evidence="15"/>
<dbReference type="PANTHER" id="PTHR42780">
    <property type="entry name" value="SOLEUCYL-TRNA SYNTHETASE"/>
    <property type="match status" value="1"/>
</dbReference>
<dbReference type="InterPro" id="IPR033709">
    <property type="entry name" value="Anticodon_Ile_ABEc"/>
</dbReference>
<evidence type="ECO:0000256" key="16">
    <source>
        <dbReference type="PIRSR" id="PIRSR613078-1"/>
    </source>
</evidence>
<evidence type="ECO:0000256" key="9">
    <source>
        <dbReference type="ARBA" id="ARBA00022833"/>
    </source>
</evidence>
<comment type="cofactor">
    <cofactor evidence="1 15">
        <name>Zn(2+)</name>
        <dbReference type="ChEBI" id="CHEBI:29105"/>
    </cofactor>
</comment>
<dbReference type="Pfam" id="PF00300">
    <property type="entry name" value="His_Phos_1"/>
    <property type="match status" value="1"/>
</dbReference>
<evidence type="ECO:0000256" key="1">
    <source>
        <dbReference type="ARBA" id="ARBA00001947"/>
    </source>
</evidence>
<keyword evidence="12 15" id="KW-0030">Aminoacyl-tRNA synthetase</keyword>
<dbReference type="GO" id="GO:0004822">
    <property type="term" value="F:isoleucine-tRNA ligase activity"/>
    <property type="evidence" value="ECO:0007669"/>
    <property type="project" value="UniProtKB-UniRule"/>
</dbReference>
<evidence type="ECO:0000256" key="8">
    <source>
        <dbReference type="ARBA" id="ARBA00022741"/>
    </source>
</evidence>
<feature type="binding site" evidence="15">
    <location>
        <position position="836"/>
    </location>
    <ligand>
        <name>ATP</name>
        <dbReference type="ChEBI" id="CHEBI:30616"/>
    </ligand>
</feature>
<dbReference type="GO" id="GO:0006428">
    <property type="term" value="P:isoleucyl-tRNA aminoacylation"/>
    <property type="evidence" value="ECO:0007669"/>
    <property type="project" value="UniProtKB-UniRule"/>
</dbReference>
<sequence>MLQKLKEFKLPEIEEKVLKFWKENKIFEKTQTADMRGLTRKVFRFFEGPPTANGQPHMGHAEGRAFKDIICRYKTMRGFFVRRKAGWDTQGLPVEIEVEKELGLKNKQEIEKFGIAEFNEKAKASVWKYQDEWEKFTDRIGFWLDLKNPYITYKPDYIESLWWIFKEIAKRGLLTQSFKIVPYCTRCQTPLSSHELGMPGAYHKVKDPSVYVKFELKPSLTKASAGKSKGNEYLLIWTTTPWTLPANVAIAVNPKLTYTKYKIGNEYLWSYNAPPTIDNVKYEVIEKMSGKKLIGLKYKQLFNVKGAWQKNSKFFKVCGADFVSTEEGTGLVHIAPAFGENDMKLMQEVLSVKSEKLKINDIPITVDDRGMVAKGLPGAGKPAKTADRDIVSHLEKTKALLKAGSYEHEYPFCWRCDTPLLYMAKFSWFIEMSKLRDEIIANGKKINWVPEHIKQGRFGEWLKEVKDWSISRNRYWGTPLPIWQHANGARSAKASRNANAPMRTKEQCGHTEVIGSLEDLDKLRYSQNNFWLLRHGEAEHNLNNLIASGPEHGKNISRLTIKGKKNAESAAINLKKELGNKKLDFIFASPYNRTKETAKIAAKITKSRVIIDKRLSEINCGIFNWRPVEEHHKFHKNDLERFTKICPGGENLNEVKKRMLEAIIDINSRYNGKNILIVSHGDPLWVLEGAMRGLSNEEILKLNYIKVNGIAKKTELHNWPYNPVGELDLHRPYMDKIHLKCAKCDGKMIRVKEVADIWFDSGAMPYAQWHYPFENKDLIDKQLAFPADYISEGIDQTRGWFYSLLAIATLLKKNTPYLNVVTQGHILDKFGKKMSKSRGNAINPREMMDKYGADTLRWYFYTQTIPGEPKVFDELDLGKTLRKFIMIIYNSFVFWNTYAEKTSNSRLPTPSTNILDRWIISKLNKTAADATENLEKYDISGSAKSIEIFVDDLSRWYIRRSRSRLQKPKNKNDFKSASETLYYSLFVLSKLIAPFTPFFAEALYLSLTKNKNQQIKNSVHLDAWPKADEKEMDYSLLEKMEEVRRISGLALALRAEKGVKVRQPLQTLEIKSSKIDARDTELIEVIKNEVNVKKVNWNMVIKNEVNLDFKITPELQEEGLLRELARMVQGLRHDANYIPKDTIALMIDTQAYKTTLEKNANFLKKEVGAKSIEFKKTGKFDAELNSKLNEEPIWIGVKKI</sequence>
<dbReference type="STRING" id="1798404.A3B92_01120"/>
<dbReference type="Pfam" id="PF19302">
    <property type="entry name" value="DUF5915"/>
    <property type="match status" value="1"/>
</dbReference>
<dbReference type="SUPFAM" id="SSF52374">
    <property type="entry name" value="Nucleotidylyl transferase"/>
    <property type="match status" value="1"/>
</dbReference>
<evidence type="ECO:0000313" key="22">
    <source>
        <dbReference type="Proteomes" id="UP000177960"/>
    </source>
</evidence>
<dbReference type="CDD" id="cd07961">
    <property type="entry name" value="Anticodon_Ia_Ile_ABEc"/>
    <property type="match status" value="1"/>
</dbReference>
<dbReference type="GO" id="GO:0005524">
    <property type="term" value="F:ATP binding"/>
    <property type="evidence" value="ECO:0007669"/>
    <property type="project" value="UniProtKB-UniRule"/>
</dbReference>
<protein>
    <recommendedName>
        <fullName evidence="15">Isoleucine--tRNA ligase</fullName>
        <ecNumber evidence="15">6.1.1.5</ecNumber>
    </recommendedName>
    <alternativeName>
        <fullName evidence="15">Isoleucyl-tRNA synthetase</fullName>
        <shortName evidence="15">IleRS</shortName>
    </alternativeName>
</protein>
<dbReference type="SUPFAM" id="SSF47323">
    <property type="entry name" value="Anticodon-binding domain of a subclass of class I aminoacyl-tRNA synthetases"/>
    <property type="match status" value="1"/>
</dbReference>
<dbReference type="GO" id="GO:0000049">
    <property type="term" value="F:tRNA binding"/>
    <property type="evidence" value="ECO:0007669"/>
    <property type="project" value="InterPro"/>
</dbReference>
<feature type="active site" description="Proton donor/acceptor" evidence="16">
    <location>
        <position position="617"/>
    </location>
</feature>
<keyword evidence="8 15" id="KW-0547">Nucleotide-binding</keyword>
<feature type="site" description="Transition state stabilizer" evidence="18">
    <location>
        <position position="680"/>
    </location>
</feature>
<feature type="domain" description="Methionyl/Valyl/Leucyl/Isoleucyl-tRNA synthetase anticodon-binding" evidence="20">
    <location>
        <begin position="916"/>
        <end position="1067"/>
    </location>
</feature>
<evidence type="ECO:0000256" key="14">
    <source>
        <dbReference type="ARBA" id="ARBA00048359"/>
    </source>
</evidence>
<name>A0A1G1ZJP9_9BACT</name>
<dbReference type="Gene3D" id="1.10.730.10">
    <property type="entry name" value="Isoleucyl-tRNA Synthetase, Domain 1"/>
    <property type="match status" value="1"/>
</dbReference>
<dbReference type="HAMAP" id="MF_02003">
    <property type="entry name" value="Ile_tRNA_synth_type2"/>
    <property type="match status" value="1"/>
</dbReference>
<evidence type="ECO:0000256" key="3">
    <source>
        <dbReference type="ARBA" id="ARBA00007078"/>
    </source>
</evidence>
<feature type="active site" description="Tele-phosphohistidine intermediate" evidence="16">
    <location>
        <position position="535"/>
    </location>
</feature>
<comment type="subcellular location">
    <subcellularLocation>
        <location evidence="2 15">Cytoplasm</location>
    </subcellularLocation>
</comment>
<dbReference type="EMBL" id="MHJG01000009">
    <property type="protein sequence ID" value="OGY64130.1"/>
    <property type="molecule type" value="Genomic_DNA"/>
</dbReference>
<evidence type="ECO:0000256" key="10">
    <source>
        <dbReference type="ARBA" id="ARBA00022840"/>
    </source>
</evidence>
<dbReference type="GO" id="GO:0008270">
    <property type="term" value="F:zinc ion binding"/>
    <property type="evidence" value="ECO:0007669"/>
    <property type="project" value="UniProtKB-UniRule"/>
</dbReference>
<evidence type="ECO:0000256" key="12">
    <source>
        <dbReference type="ARBA" id="ARBA00023146"/>
    </source>
</evidence>
<dbReference type="InterPro" id="IPR009008">
    <property type="entry name" value="Val/Leu/Ile-tRNA-synth_edit"/>
</dbReference>
<reference evidence="21 22" key="1">
    <citation type="journal article" date="2016" name="Nat. Commun.">
        <title>Thousands of microbial genomes shed light on interconnected biogeochemical processes in an aquifer system.</title>
        <authorList>
            <person name="Anantharaman K."/>
            <person name="Brown C.T."/>
            <person name="Hug L.A."/>
            <person name="Sharon I."/>
            <person name="Castelle C.J."/>
            <person name="Probst A.J."/>
            <person name="Thomas B.C."/>
            <person name="Singh A."/>
            <person name="Wilkins M.J."/>
            <person name="Karaoz U."/>
            <person name="Brodie E.L."/>
            <person name="Williams K.H."/>
            <person name="Hubbard S.S."/>
            <person name="Banfield J.F."/>
        </authorList>
    </citation>
    <scope>NUCLEOTIDE SEQUENCE [LARGE SCALE GENOMIC DNA]</scope>
</reference>
<feature type="short sequence motif" description="'HIGH' region" evidence="15">
    <location>
        <begin position="50"/>
        <end position="60"/>
    </location>
</feature>
<dbReference type="InterPro" id="IPR013155">
    <property type="entry name" value="M/V/L/I-tRNA-synth_anticd-bd"/>
</dbReference>
<evidence type="ECO:0000256" key="15">
    <source>
        <dbReference type="HAMAP-Rule" id="MF_02003"/>
    </source>
</evidence>
<dbReference type="InterPro" id="IPR029033">
    <property type="entry name" value="His_PPase_superfam"/>
</dbReference>
<dbReference type="InterPro" id="IPR014729">
    <property type="entry name" value="Rossmann-like_a/b/a_fold"/>
</dbReference>
<dbReference type="GO" id="GO:0005737">
    <property type="term" value="C:cytoplasm"/>
    <property type="evidence" value="ECO:0007669"/>
    <property type="project" value="UniProtKB-SubCell"/>
</dbReference>
<evidence type="ECO:0000256" key="6">
    <source>
        <dbReference type="ARBA" id="ARBA00022598"/>
    </source>
</evidence>
<dbReference type="Gene3D" id="3.40.50.620">
    <property type="entry name" value="HUPs"/>
    <property type="match status" value="3"/>
</dbReference>
<dbReference type="InterPro" id="IPR009080">
    <property type="entry name" value="tRNAsynth_Ia_anticodon-bd"/>
</dbReference>
<dbReference type="SUPFAM" id="SSF50677">
    <property type="entry name" value="ValRS/IleRS/LeuRS editing domain"/>
    <property type="match status" value="1"/>
</dbReference>
<dbReference type="InterPro" id="IPR013078">
    <property type="entry name" value="His_Pase_superF_clade-1"/>
</dbReference>
<evidence type="ECO:0000256" key="18">
    <source>
        <dbReference type="PIRSR" id="PIRSR613078-3"/>
    </source>
</evidence>
<dbReference type="Gene3D" id="3.40.50.1240">
    <property type="entry name" value="Phosphoglycerate mutase-like"/>
    <property type="match status" value="1"/>
</dbReference>
<evidence type="ECO:0000256" key="13">
    <source>
        <dbReference type="ARBA" id="ARBA00025217"/>
    </source>
</evidence>
<keyword evidence="5 15" id="KW-0963">Cytoplasm</keyword>
<gene>
    <name evidence="15" type="primary">ileS</name>
    <name evidence="21" type="ORF">A3B92_01120</name>
</gene>
<evidence type="ECO:0000256" key="7">
    <source>
        <dbReference type="ARBA" id="ARBA00022723"/>
    </source>
</evidence>